<dbReference type="Proteomes" id="UP001157133">
    <property type="component" value="Unassembled WGS sequence"/>
</dbReference>
<feature type="transmembrane region" description="Helical" evidence="8">
    <location>
        <begin position="123"/>
        <end position="149"/>
    </location>
</feature>
<comment type="caution">
    <text evidence="9">The sequence shown here is derived from an EMBL/GenBank/DDBJ whole genome shotgun (WGS) entry which is preliminary data.</text>
</comment>
<protein>
    <submittedName>
        <fullName evidence="9">ABC transporter permease</fullName>
    </submittedName>
</protein>
<feature type="transmembrane region" description="Helical" evidence="8">
    <location>
        <begin position="96"/>
        <end position="117"/>
    </location>
</feature>
<dbReference type="PANTHER" id="PTHR30472:SF67">
    <property type="entry name" value="PERMEASE OF ABC TRANSPORTER-RELATED"/>
    <property type="match status" value="1"/>
</dbReference>
<dbReference type="InterPro" id="IPR037294">
    <property type="entry name" value="ABC_BtuC-like"/>
</dbReference>
<keyword evidence="5 8" id="KW-0812">Transmembrane</keyword>
<evidence type="ECO:0000256" key="6">
    <source>
        <dbReference type="ARBA" id="ARBA00022989"/>
    </source>
</evidence>
<keyword evidence="10" id="KW-1185">Reference proteome</keyword>
<evidence type="ECO:0000256" key="2">
    <source>
        <dbReference type="ARBA" id="ARBA00007935"/>
    </source>
</evidence>
<dbReference type="PANTHER" id="PTHR30472">
    <property type="entry name" value="FERRIC ENTEROBACTIN TRANSPORT SYSTEM PERMEASE PROTEIN"/>
    <property type="match status" value="1"/>
</dbReference>
<keyword evidence="7 8" id="KW-0472">Membrane</keyword>
<evidence type="ECO:0000256" key="1">
    <source>
        <dbReference type="ARBA" id="ARBA00004651"/>
    </source>
</evidence>
<dbReference type="EMBL" id="BSSU01000015">
    <property type="protein sequence ID" value="GLX83360.1"/>
    <property type="molecule type" value="Genomic_DNA"/>
</dbReference>
<feature type="transmembrane region" description="Helical" evidence="8">
    <location>
        <begin position="12"/>
        <end position="39"/>
    </location>
</feature>
<reference evidence="9 10" key="1">
    <citation type="submission" date="2023-03" db="EMBL/GenBank/DDBJ databases">
        <title>Draft genome sequence of Thalassotalea eurytherma JCM 18482T.</title>
        <authorList>
            <person name="Sawabe T."/>
        </authorList>
    </citation>
    <scope>NUCLEOTIDE SEQUENCE [LARGE SCALE GENOMIC DNA]</scope>
    <source>
        <strain evidence="9 10">JCM 18482</strain>
    </source>
</reference>
<dbReference type="Gene3D" id="1.10.3470.10">
    <property type="entry name" value="ABC transporter involved in vitamin B12 uptake, BtuC"/>
    <property type="match status" value="1"/>
</dbReference>
<organism evidence="9 10">
    <name type="scientific">Thalassotalea eurytherma</name>
    <dbReference type="NCBI Taxonomy" id="1144278"/>
    <lineage>
        <taxon>Bacteria</taxon>
        <taxon>Pseudomonadati</taxon>
        <taxon>Pseudomonadota</taxon>
        <taxon>Gammaproteobacteria</taxon>
        <taxon>Alteromonadales</taxon>
        <taxon>Colwelliaceae</taxon>
        <taxon>Thalassotalea</taxon>
    </lineage>
</organism>
<evidence type="ECO:0000256" key="4">
    <source>
        <dbReference type="ARBA" id="ARBA00022475"/>
    </source>
</evidence>
<dbReference type="SUPFAM" id="SSF81345">
    <property type="entry name" value="ABC transporter involved in vitamin B12 uptake, BtuC"/>
    <property type="match status" value="1"/>
</dbReference>
<feature type="transmembrane region" description="Helical" evidence="8">
    <location>
        <begin position="320"/>
        <end position="338"/>
    </location>
</feature>
<keyword evidence="6 8" id="KW-1133">Transmembrane helix</keyword>
<comment type="similarity">
    <text evidence="2">Belongs to the binding-protein-dependent transport system permease family. FecCD subfamily.</text>
</comment>
<evidence type="ECO:0000313" key="10">
    <source>
        <dbReference type="Proteomes" id="UP001157133"/>
    </source>
</evidence>
<keyword evidence="3" id="KW-0813">Transport</keyword>
<keyword evidence="4" id="KW-1003">Cell membrane</keyword>
<dbReference type="CDD" id="cd06550">
    <property type="entry name" value="TM_ABC_iron-siderophores_like"/>
    <property type="match status" value="1"/>
</dbReference>
<gene>
    <name evidence="9" type="primary">btuC</name>
    <name evidence="9" type="ORF">theurythT_28130</name>
</gene>
<sequence>MSSYKKANPKAMLSILLICLLAVTSIMLSLIIGAVSISFNDVINSLFLEQESQAISQIIWQLRLPRTLMAFIAGAGLALSGLVLQTVTRNPLADPYLFGVSSGASFAVVLTMVMFNVDLYASTYLLSFTGLSVAAFIGSLVVIAILIFITRYQANLHTLVLAGVALSFMFSAFTSFLLYFSDPQAISAIMFWTLGSFTRTQLDGVLISAVIFTVMYLFIQSRHRQLNAMIMGDETALTVGVNPNRLRMLMLTLSALMTAVLVANCGGIGFVGLIIPHIVRYFHSQGSAWLYMIVALVGGIFMLWVDIISRLLIENQELPIGIITAAIGSLFFLTLLVRNNRHHSAFLR</sequence>
<feature type="transmembrane region" description="Helical" evidence="8">
    <location>
        <begin position="67"/>
        <end position="84"/>
    </location>
</feature>
<evidence type="ECO:0000256" key="5">
    <source>
        <dbReference type="ARBA" id="ARBA00022692"/>
    </source>
</evidence>
<dbReference type="RefSeq" id="WP_284208789.1">
    <property type="nucleotide sequence ID" value="NZ_BSSU01000015.1"/>
</dbReference>
<name>A0ABQ6H7Z4_9GAMM</name>
<dbReference type="Pfam" id="PF01032">
    <property type="entry name" value="FecCD"/>
    <property type="match status" value="1"/>
</dbReference>
<evidence type="ECO:0000256" key="3">
    <source>
        <dbReference type="ARBA" id="ARBA00022448"/>
    </source>
</evidence>
<feature type="transmembrane region" description="Helical" evidence="8">
    <location>
        <begin position="156"/>
        <end position="180"/>
    </location>
</feature>
<evidence type="ECO:0000313" key="9">
    <source>
        <dbReference type="EMBL" id="GLX83360.1"/>
    </source>
</evidence>
<proteinExistence type="inferred from homology"/>
<feature type="transmembrane region" description="Helical" evidence="8">
    <location>
        <begin position="200"/>
        <end position="219"/>
    </location>
</feature>
<accession>A0ABQ6H7Z4</accession>
<evidence type="ECO:0000256" key="7">
    <source>
        <dbReference type="ARBA" id="ARBA00023136"/>
    </source>
</evidence>
<feature type="transmembrane region" description="Helical" evidence="8">
    <location>
        <begin position="288"/>
        <end position="308"/>
    </location>
</feature>
<comment type="subcellular location">
    <subcellularLocation>
        <location evidence="1">Cell membrane</location>
        <topology evidence="1">Multi-pass membrane protein</topology>
    </subcellularLocation>
</comment>
<evidence type="ECO:0000256" key="8">
    <source>
        <dbReference type="SAM" id="Phobius"/>
    </source>
</evidence>
<feature type="transmembrane region" description="Helical" evidence="8">
    <location>
        <begin position="253"/>
        <end position="276"/>
    </location>
</feature>
<dbReference type="InterPro" id="IPR000522">
    <property type="entry name" value="ABC_transptr_permease_BtuC"/>
</dbReference>